<organism evidence="3 4">
    <name type="scientific">Microbotryum saponariae</name>
    <dbReference type="NCBI Taxonomy" id="289078"/>
    <lineage>
        <taxon>Eukaryota</taxon>
        <taxon>Fungi</taxon>
        <taxon>Dikarya</taxon>
        <taxon>Basidiomycota</taxon>
        <taxon>Pucciniomycotina</taxon>
        <taxon>Microbotryomycetes</taxon>
        <taxon>Microbotryales</taxon>
        <taxon>Microbotryaceae</taxon>
        <taxon>Microbotryum</taxon>
    </lineage>
</organism>
<feature type="compositionally biased region" description="Basic and acidic residues" evidence="2">
    <location>
        <begin position="285"/>
        <end position="296"/>
    </location>
</feature>
<dbReference type="AlphaFoldDB" id="A0A2X0LCC8"/>
<gene>
    <name evidence="3" type="ORF">BZ3500_MVSOF-1268-A1-R1_CHR3-1G05433</name>
</gene>
<protein>
    <submittedName>
        <fullName evidence="3">BZ3500_MvSof-1268-A1-R1_Chr3-1g05433 protein</fullName>
    </submittedName>
</protein>
<feature type="compositionally biased region" description="Polar residues" evidence="2">
    <location>
        <begin position="299"/>
        <end position="313"/>
    </location>
</feature>
<evidence type="ECO:0000313" key="3">
    <source>
        <dbReference type="EMBL" id="SCZ98513.1"/>
    </source>
</evidence>
<feature type="region of interest" description="Disordered" evidence="2">
    <location>
        <begin position="272"/>
        <end position="313"/>
    </location>
</feature>
<evidence type="ECO:0000256" key="2">
    <source>
        <dbReference type="SAM" id="MobiDB-lite"/>
    </source>
</evidence>
<keyword evidence="1" id="KW-0175">Coiled coil</keyword>
<feature type="region of interest" description="Disordered" evidence="2">
    <location>
        <begin position="54"/>
        <end position="86"/>
    </location>
</feature>
<dbReference type="STRING" id="289078.A0A2X0LCC8"/>
<accession>A0A2X0LCC8</accession>
<dbReference type="EMBL" id="FMWP01000096">
    <property type="protein sequence ID" value="SCZ98513.1"/>
    <property type="molecule type" value="Genomic_DNA"/>
</dbReference>
<evidence type="ECO:0000313" key="4">
    <source>
        <dbReference type="Proteomes" id="UP000249723"/>
    </source>
</evidence>
<name>A0A2X0LCC8_9BASI</name>
<sequence length="408" mass="46790">MVRKSAIQRQRDDVRVEIEETERDIQELLSLNQSILLEIDTEMESDLLTSDAMETDSDASLPPASFSPSEDPVPSANVTKGTANRSSIPETPLVDSWLSQFWPESSEVSDDRSDVLDRLRTLRTDHFHMNYRLIQALGDHLEMLLRKEEELAGQRYANRAKKYAGRGPGHGLMRCLDSVDRNRDQDLFLTDIRMSKKAFDELHKAVKGHDVFKSRGKKPQTSPRIQLAVALWRFGGYGNRASAKEAVQWSGYSIGSVLKFTDRVIVALNEPIGGPMRTRRGTTKRARDDDYSDLRPRHSQQTPATQSRSQWSEPVQIQGDYMLAKSRIAEARAARDAERRAIRDRAQAAKDEEARRSARDKRHITRTTFYFENVCNWPEERQAQFRLYTDVDRFLGGEEDYQIARAQE</sequence>
<dbReference type="OrthoDB" id="2641813at2759"/>
<feature type="compositionally biased region" description="Polar residues" evidence="2">
    <location>
        <begin position="76"/>
        <end position="86"/>
    </location>
</feature>
<evidence type="ECO:0000256" key="1">
    <source>
        <dbReference type="SAM" id="Coils"/>
    </source>
</evidence>
<dbReference type="Proteomes" id="UP000249723">
    <property type="component" value="Unassembled WGS sequence"/>
</dbReference>
<feature type="compositionally biased region" description="Basic and acidic residues" evidence="2">
    <location>
        <begin position="339"/>
        <end position="357"/>
    </location>
</feature>
<keyword evidence="4" id="KW-1185">Reference proteome</keyword>
<proteinExistence type="predicted"/>
<feature type="coiled-coil region" evidence="1">
    <location>
        <begin position="4"/>
        <end position="38"/>
    </location>
</feature>
<feature type="region of interest" description="Disordered" evidence="2">
    <location>
        <begin position="339"/>
        <end position="359"/>
    </location>
</feature>
<reference evidence="4" key="1">
    <citation type="submission" date="2016-10" db="EMBL/GenBank/DDBJ databases">
        <authorList>
            <person name="Jeantristanb JTB J.-T."/>
            <person name="Ricardo R."/>
        </authorList>
    </citation>
    <scope>NUCLEOTIDE SEQUENCE [LARGE SCALE GENOMIC DNA]</scope>
</reference>